<evidence type="ECO:0000313" key="12">
    <source>
        <dbReference type="Proteomes" id="UP000242146"/>
    </source>
</evidence>
<comment type="caution">
    <text evidence="11">The sequence shown here is derived from an EMBL/GenBank/DDBJ whole genome shotgun (WGS) entry which is preliminary data.</text>
</comment>
<evidence type="ECO:0000256" key="1">
    <source>
        <dbReference type="ARBA" id="ARBA00001936"/>
    </source>
</evidence>
<dbReference type="Pfam" id="PF22600">
    <property type="entry name" value="MTPAP-like_central"/>
    <property type="match status" value="1"/>
</dbReference>
<dbReference type="CDD" id="cd05402">
    <property type="entry name" value="NT_PAP_TUTase"/>
    <property type="match status" value="1"/>
</dbReference>
<evidence type="ECO:0000256" key="8">
    <source>
        <dbReference type="SAM" id="MobiDB-lite"/>
    </source>
</evidence>
<sequence length="703" mass="77467">MPLSIAETEGMETSAFLVQVKDKDIIEQTISSSVQSTSSSDYSDDSGNDITTDCPVHSLLQHGSDQPIPLTLPPNQEDHLSATMLMLYEQLLPTKESYDRRMGFVDKIQRILTTEWPDKDIKVHLFGSSVNDLGTSQSDVDICITTQWNGLRNVRVLAKLFRKCGMQQVVCIPRAKVPIVRLFDPEYQLACDMNVNNTLALQNTLMIRTYVAIDPRIRPLAMMIKYWAKQRALNDAANGGTLSTYTWNCMIIHFLQMRQPPILPVLHQLKGDDENELFCDDADKLRGFGEANRESLGGLLFAFFRRFAIEFDYDDQVISVRHGRYMTKREKGWHIGRNKTSLCVEEPFNVTRNLGNSADAYSVQGIRNECLRAMEMLQAGASLYDICTPYHVPLYGKTTSATAQDPNAVAYYASSVTPFASPTLSASVVSPPPPMPLLAALPPPILRTSLSSPISPTPTALLGSKSTSTRSPLSPPTAFLVPSPSMHLVTSPRLPPAAQPAMPFLTPPHHPSLSPPASAALTSPSVPLPTSPPPSHALPTSPTPTHLPPISPIPLYVTMMAHPPAYDNATKQYPYPPALIAVEPRSVETIFARYHARQPPSSPCAPPRRSSPPDWPSISSSMTMHTSSSTSTRSSPPVPLSADPASHPPHAHAHHHPSRRRRWSTSKKPDHPAIEIKLPNKERTLAEIVKLDPPTKSSRKKKH</sequence>
<dbReference type="STRING" id="101127.A0A1X2G7V1"/>
<protein>
    <recommendedName>
        <fullName evidence="4">polynucleotide adenylyltransferase</fullName>
        <ecNumber evidence="4">2.7.7.19</ecNumber>
    </recommendedName>
</protein>
<dbReference type="GO" id="GO:0031123">
    <property type="term" value="P:RNA 3'-end processing"/>
    <property type="evidence" value="ECO:0007669"/>
    <property type="project" value="TreeGrafter"/>
</dbReference>
<evidence type="ECO:0000256" key="2">
    <source>
        <dbReference type="ARBA" id="ARBA00001946"/>
    </source>
</evidence>
<proteinExistence type="inferred from homology"/>
<dbReference type="EMBL" id="MCGT01000034">
    <property type="protein sequence ID" value="ORX47239.1"/>
    <property type="molecule type" value="Genomic_DNA"/>
</dbReference>
<evidence type="ECO:0000256" key="6">
    <source>
        <dbReference type="ARBA" id="ARBA00022723"/>
    </source>
</evidence>
<dbReference type="OrthoDB" id="2274644at2759"/>
<keyword evidence="7" id="KW-0460">Magnesium</keyword>
<dbReference type="GO" id="GO:0046872">
    <property type="term" value="F:metal ion binding"/>
    <property type="evidence" value="ECO:0007669"/>
    <property type="project" value="UniProtKB-KW"/>
</dbReference>
<evidence type="ECO:0000259" key="9">
    <source>
        <dbReference type="Pfam" id="PF03828"/>
    </source>
</evidence>
<feature type="region of interest" description="Disordered" evidence="8">
    <location>
        <begin position="596"/>
        <end position="703"/>
    </location>
</feature>
<feature type="compositionally biased region" description="Pro residues" evidence="8">
    <location>
        <begin position="600"/>
        <end position="615"/>
    </location>
</feature>
<dbReference type="GO" id="GO:0010605">
    <property type="term" value="P:negative regulation of macromolecule metabolic process"/>
    <property type="evidence" value="ECO:0007669"/>
    <property type="project" value="UniProtKB-ARBA"/>
</dbReference>
<accession>A0A1X2G7V1</accession>
<feature type="domain" description="PAP-associated" evidence="9">
    <location>
        <begin position="295"/>
        <end position="351"/>
    </location>
</feature>
<feature type="compositionally biased region" description="Pro residues" evidence="8">
    <location>
        <begin position="526"/>
        <end position="546"/>
    </location>
</feature>
<comment type="similarity">
    <text evidence="3">Belongs to the DNA polymerase type-B-like family.</text>
</comment>
<evidence type="ECO:0000256" key="7">
    <source>
        <dbReference type="ARBA" id="ARBA00022842"/>
    </source>
</evidence>
<dbReference type="Gene3D" id="1.10.1410.10">
    <property type="match status" value="1"/>
</dbReference>
<dbReference type="InterPro" id="IPR002058">
    <property type="entry name" value="PAP_assoc"/>
</dbReference>
<gene>
    <name evidence="11" type="ORF">DM01DRAFT_1410344</name>
</gene>
<comment type="cofactor">
    <cofactor evidence="1">
        <name>Mn(2+)</name>
        <dbReference type="ChEBI" id="CHEBI:29035"/>
    </cofactor>
</comment>
<dbReference type="Proteomes" id="UP000242146">
    <property type="component" value="Unassembled WGS sequence"/>
</dbReference>
<keyword evidence="12" id="KW-1185">Reference proteome</keyword>
<dbReference type="AlphaFoldDB" id="A0A1X2G7V1"/>
<dbReference type="InterPro" id="IPR054708">
    <property type="entry name" value="MTPAP-like_central"/>
</dbReference>
<feature type="compositionally biased region" description="Basic residues" evidence="8">
    <location>
        <begin position="649"/>
        <end position="665"/>
    </location>
</feature>
<keyword evidence="6" id="KW-0479">Metal-binding</keyword>
<dbReference type="InterPro" id="IPR043519">
    <property type="entry name" value="NT_sf"/>
</dbReference>
<keyword evidence="5" id="KW-0808">Transferase</keyword>
<evidence type="ECO:0000256" key="3">
    <source>
        <dbReference type="ARBA" id="ARBA00008593"/>
    </source>
</evidence>
<reference evidence="11 12" key="1">
    <citation type="submission" date="2016-07" db="EMBL/GenBank/DDBJ databases">
        <title>Pervasive Adenine N6-methylation of Active Genes in Fungi.</title>
        <authorList>
            <consortium name="DOE Joint Genome Institute"/>
            <person name="Mondo S.J."/>
            <person name="Dannebaum R.O."/>
            <person name="Kuo R.C."/>
            <person name="Labutti K."/>
            <person name="Haridas S."/>
            <person name="Kuo A."/>
            <person name="Salamov A."/>
            <person name="Ahrendt S.R."/>
            <person name="Lipzen A."/>
            <person name="Sullivan W."/>
            <person name="Andreopoulos W.B."/>
            <person name="Clum A."/>
            <person name="Lindquist E."/>
            <person name="Daum C."/>
            <person name="Ramamoorthy G.K."/>
            <person name="Gryganskyi A."/>
            <person name="Culley D."/>
            <person name="Magnuson J.K."/>
            <person name="James T.Y."/>
            <person name="O'Malley M.A."/>
            <person name="Stajich J.E."/>
            <person name="Spatafora J.W."/>
            <person name="Visel A."/>
            <person name="Grigoriev I.V."/>
        </authorList>
    </citation>
    <scope>NUCLEOTIDE SEQUENCE [LARGE SCALE GENOMIC DNA]</scope>
    <source>
        <strain evidence="11 12">NRRL 3301</strain>
    </source>
</reference>
<evidence type="ECO:0000256" key="4">
    <source>
        <dbReference type="ARBA" id="ARBA00012388"/>
    </source>
</evidence>
<dbReference type="SUPFAM" id="SSF81631">
    <property type="entry name" value="PAP/OAS1 substrate-binding domain"/>
    <property type="match status" value="1"/>
</dbReference>
<dbReference type="GO" id="GO:1990817">
    <property type="term" value="F:poly(A) RNA polymerase activity"/>
    <property type="evidence" value="ECO:0007669"/>
    <property type="project" value="UniProtKB-EC"/>
</dbReference>
<dbReference type="PANTHER" id="PTHR12271">
    <property type="entry name" value="POLY A POLYMERASE CID PAP -RELATED"/>
    <property type="match status" value="1"/>
</dbReference>
<dbReference type="SUPFAM" id="SSF81301">
    <property type="entry name" value="Nucleotidyltransferase"/>
    <property type="match status" value="1"/>
</dbReference>
<feature type="region of interest" description="Disordered" evidence="8">
    <location>
        <begin position="499"/>
        <end position="546"/>
    </location>
</feature>
<feature type="region of interest" description="Disordered" evidence="8">
    <location>
        <begin position="449"/>
        <end position="477"/>
    </location>
</feature>
<evidence type="ECO:0000313" key="11">
    <source>
        <dbReference type="EMBL" id="ORX47239.1"/>
    </source>
</evidence>
<feature type="compositionally biased region" description="Low complexity" evidence="8">
    <location>
        <begin position="515"/>
        <end position="525"/>
    </location>
</feature>
<comment type="cofactor">
    <cofactor evidence="2">
        <name>Mg(2+)</name>
        <dbReference type="ChEBI" id="CHEBI:18420"/>
    </cofactor>
</comment>
<feature type="compositionally biased region" description="Basic and acidic residues" evidence="8">
    <location>
        <begin position="667"/>
        <end position="685"/>
    </location>
</feature>
<feature type="compositionally biased region" description="Low complexity" evidence="8">
    <location>
        <begin position="449"/>
        <end position="472"/>
    </location>
</feature>
<feature type="compositionally biased region" description="Pro residues" evidence="8">
    <location>
        <begin position="505"/>
        <end position="514"/>
    </location>
</feature>
<dbReference type="PANTHER" id="PTHR12271:SF113">
    <property type="entry name" value="POLY(A) RNA POLYMERASE CID11"/>
    <property type="match status" value="1"/>
</dbReference>
<evidence type="ECO:0000256" key="5">
    <source>
        <dbReference type="ARBA" id="ARBA00022679"/>
    </source>
</evidence>
<dbReference type="Pfam" id="PF03828">
    <property type="entry name" value="PAP_assoc"/>
    <property type="match status" value="1"/>
</dbReference>
<dbReference type="EC" id="2.7.7.19" evidence="4"/>
<name>A0A1X2G7V1_9FUNG</name>
<organism evidence="11 12">
    <name type="scientific">Hesseltinella vesiculosa</name>
    <dbReference type="NCBI Taxonomy" id="101127"/>
    <lineage>
        <taxon>Eukaryota</taxon>
        <taxon>Fungi</taxon>
        <taxon>Fungi incertae sedis</taxon>
        <taxon>Mucoromycota</taxon>
        <taxon>Mucoromycotina</taxon>
        <taxon>Mucoromycetes</taxon>
        <taxon>Mucorales</taxon>
        <taxon>Cunninghamellaceae</taxon>
        <taxon>Hesseltinella</taxon>
    </lineage>
</organism>
<feature type="domain" description="Poly(A) RNA polymerase mitochondrial-like central palm" evidence="10">
    <location>
        <begin position="80"/>
        <end position="211"/>
    </location>
</feature>
<dbReference type="Gene3D" id="3.30.460.10">
    <property type="entry name" value="Beta Polymerase, domain 2"/>
    <property type="match status" value="1"/>
</dbReference>
<evidence type="ECO:0000259" key="10">
    <source>
        <dbReference type="Pfam" id="PF22600"/>
    </source>
</evidence>
<feature type="compositionally biased region" description="Low complexity" evidence="8">
    <location>
        <begin position="616"/>
        <end position="645"/>
    </location>
</feature>